<gene>
    <name evidence="8" type="primary">cbiM</name>
    <name evidence="8" type="ORF">QPM17_18850</name>
</gene>
<sequence length="206" mass="21246">MAHIPEGILSEPVLIGGAVLGIAMLGYSLKRMPAESIPQTALLAAALFVSSLVSIPVGVSSVHLLLNGLMGIVLGIVAVPAILIALVLQAVFFGYGGLVVLGVNLVNLALPAVLCAIVIRPLIHNASPRKSFWLGLLAGGLGACMTGILLTSSIMLSDPNLIPAAKIILLTFVPLMAIEGVITGFTVGFIKRVAPELILPKEGRHV</sequence>
<reference evidence="8 9" key="1">
    <citation type="submission" date="2023-06" db="EMBL/GenBank/DDBJ databases">
        <title>Marinobacter azerbaijanicus a moderately halophilic, isolated from Urmia Lake in Azerbaijan region of Iran.</title>
        <authorList>
            <person name="Sanchez-Porro C."/>
            <person name="Aghdam E.M."/>
            <person name="Saheb S.M."/>
            <person name="Tarhriz V."/>
            <person name="Kazemi E."/>
            <person name="Ammozegar M.A."/>
            <person name="Ventosa A."/>
            <person name="Hejazi M.S."/>
        </authorList>
    </citation>
    <scope>NUCLEOTIDE SEQUENCE [LARGE SCALE GENOMIC DNA]</scope>
    <source>
        <strain evidence="8 9">TBZ242</strain>
    </source>
</reference>
<evidence type="ECO:0000256" key="2">
    <source>
        <dbReference type="ARBA" id="ARBA00022448"/>
    </source>
</evidence>
<dbReference type="Proteomes" id="UP001227964">
    <property type="component" value="Unassembled WGS sequence"/>
</dbReference>
<keyword evidence="4 7" id="KW-0812">Transmembrane</keyword>
<organism evidence="8 9">
    <name type="scientific">Marinobacter azerbaijanicus</name>
    <dbReference type="NCBI Taxonomy" id="3050455"/>
    <lineage>
        <taxon>Bacteria</taxon>
        <taxon>Pseudomonadati</taxon>
        <taxon>Pseudomonadota</taxon>
        <taxon>Gammaproteobacteria</taxon>
        <taxon>Pseudomonadales</taxon>
        <taxon>Marinobacteraceae</taxon>
        <taxon>Marinobacter</taxon>
    </lineage>
</organism>
<dbReference type="Pfam" id="PF01891">
    <property type="entry name" value="CbiM"/>
    <property type="match status" value="1"/>
</dbReference>
<dbReference type="InterPro" id="IPR002751">
    <property type="entry name" value="CbiM/NikMN"/>
</dbReference>
<evidence type="ECO:0000256" key="1">
    <source>
        <dbReference type="ARBA" id="ARBA00004651"/>
    </source>
</evidence>
<keyword evidence="3" id="KW-1003">Cell membrane</keyword>
<comment type="subcellular location">
    <subcellularLocation>
        <location evidence="1">Cell membrane</location>
        <topology evidence="1">Multi-pass membrane protein</topology>
    </subcellularLocation>
</comment>
<evidence type="ECO:0000256" key="4">
    <source>
        <dbReference type="ARBA" id="ARBA00022692"/>
    </source>
</evidence>
<dbReference type="EMBL" id="JASSVS010000012">
    <property type="protein sequence ID" value="MDL0433203.1"/>
    <property type="molecule type" value="Genomic_DNA"/>
</dbReference>
<evidence type="ECO:0000313" key="9">
    <source>
        <dbReference type="Proteomes" id="UP001227964"/>
    </source>
</evidence>
<feature type="transmembrane region" description="Helical" evidence="7">
    <location>
        <begin position="12"/>
        <end position="29"/>
    </location>
</feature>
<feature type="transmembrane region" description="Helical" evidence="7">
    <location>
        <begin position="131"/>
        <end position="155"/>
    </location>
</feature>
<keyword evidence="5 7" id="KW-1133">Transmembrane helix</keyword>
<feature type="transmembrane region" description="Helical" evidence="7">
    <location>
        <begin position="72"/>
        <end position="92"/>
    </location>
</feature>
<evidence type="ECO:0000256" key="5">
    <source>
        <dbReference type="ARBA" id="ARBA00022989"/>
    </source>
</evidence>
<dbReference type="NCBIfam" id="NF004905">
    <property type="entry name" value="PRK06265.1-5"/>
    <property type="match status" value="1"/>
</dbReference>
<evidence type="ECO:0000313" key="8">
    <source>
        <dbReference type="EMBL" id="MDL0433203.1"/>
    </source>
</evidence>
<feature type="transmembrane region" description="Helical" evidence="7">
    <location>
        <begin position="98"/>
        <end position="119"/>
    </location>
</feature>
<feature type="transmembrane region" description="Helical" evidence="7">
    <location>
        <begin position="41"/>
        <end position="65"/>
    </location>
</feature>
<comment type="caution">
    <text evidence="8">The sequence shown here is derived from an EMBL/GenBank/DDBJ whole genome shotgun (WGS) entry which is preliminary data.</text>
</comment>
<dbReference type="RefSeq" id="WP_150994215.1">
    <property type="nucleotide sequence ID" value="NZ_JASSVS010000012.1"/>
</dbReference>
<keyword evidence="2" id="KW-0813">Transport</keyword>
<evidence type="ECO:0000256" key="3">
    <source>
        <dbReference type="ARBA" id="ARBA00022475"/>
    </source>
</evidence>
<keyword evidence="6 7" id="KW-0472">Membrane</keyword>
<feature type="transmembrane region" description="Helical" evidence="7">
    <location>
        <begin position="167"/>
        <end position="190"/>
    </location>
</feature>
<keyword evidence="9" id="KW-1185">Reference proteome</keyword>
<accession>A0ABT7IJ70</accession>
<dbReference type="PANTHER" id="PTHR34229">
    <property type="entry name" value="METAL TRANSPORT PROTEIN HI_1621-RELATED"/>
    <property type="match status" value="1"/>
</dbReference>
<evidence type="ECO:0000256" key="6">
    <source>
        <dbReference type="ARBA" id="ARBA00023136"/>
    </source>
</evidence>
<name>A0ABT7IJ70_9GAMM</name>
<protein>
    <submittedName>
        <fullName evidence="8">Cobalt transporter CbiM</fullName>
    </submittedName>
</protein>
<dbReference type="PANTHER" id="PTHR34229:SF1">
    <property type="entry name" value="METAL TRANSPORT PROTEIN HI_1621-RELATED"/>
    <property type="match status" value="1"/>
</dbReference>
<dbReference type="Gene3D" id="1.10.1760.20">
    <property type="match status" value="1"/>
</dbReference>
<evidence type="ECO:0000256" key="7">
    <source>
        <dbReference type="SAM" id="Phobius"/>
    </source>
</evidence>
<dbReference type="NCBIfam" id="NF004903">
    <property type="entry name" value="PRK06265.1-3"/>
    <property type="match status" value="1"/>
</dbReference>
<proteinExistence type="predicted"/>